<name>A0A9W4D961_BLUGR</name>
<dbReference type="AlphaFoldDB" id="A0A9W4D961"/>
<reference evidence="2" key="1">
    <citation type="submission" date="2020-10" db="EMBL/GenBank/DDBJ databases">
        <authorList>
            <person name="Muller C M."/>
        </authorList>
    </citation>
    <scope>NUCLEOTIDE SEQUENCE</scope>
    <source>
        <strain evidence="2">THUN-12</strain>
    </source>
</reference>
<evidence type="ECO:0000313" key="2">
    <source>
        <dbReference type="EMBL" id="CAD6506416.1"/>
    </source>
</evidence>
<feature type="chain" id="PRO_5040860052" evidence="1">
    <location>
        <begin position="22"/>
        <end position="164"/>
    </location>
</feature>
<sequence>MKFLSLSIITVAMDLLCATHSFEVVTVANRRMRAQNTRATNTETALTHEFACMNKVIQGTVAINAINQLQAPVSERRDNGRRKKVFIIDEFTQDIVSIKYFAQTSMNNRYEKVISVMNNLMAMPCEMLARGTANTINDKNMEHRRHLEMITVQTVAQHLADQED</sequence>
<keyword evidence="1" id="KW-0732">Signal</keyword>
<feature type="signal peptide" evidence="1">
    <location>
        <begin position="1"/>
        <end position="21"/>
    </location>
</feature>
<evidence type="ECO:0000313" key="3">
    <source>
        <dbReference type="Proteomes" id="UP000683417"/>
    </source>
</evidence>
<dbReference type="Proteomes" id="UP000683417">
    <property type="component" value="Unassembled WGS sequence"/>
</dbReference>
<evidence type="ECO:0000256" key="1">
    <source>
        <dbReference type="SAM" id="SignalP"/>
    </source>
</evidence>
<organism evidence="2 3">
    <name type="scientific">Blumeria graminis f. sp. triticale</name>
    <dbReference type="NCBI Taxonomy" id="1689686"/>
    <lineage>
        <taxon>Eukaryota</taxon>
        <taxon>Fungi</taxon>
        <taxon>Dikarya</taxon>
        <taxon>Ascomycota</taxon>
        <taxon>Pezizomycotina</taxon>
        <taxon>Leotiomycetes</taxon>
        <taxon>Erysiphales</taxon>
        <taxon>Erysiphaceae</taxon>
        <taxon>Blumeria</taxon>
    </lineage>
</organism>
<protein>
    <submittedName>
        <fullName evidence="2">BgTH12-07342</fullName>
    </submittedName>
</protein>
<accession>A0A9W4D961</accession>
<proteinExistence type="predicted"/>
<dbReference type="EMBL" id="CAJHIT010000010">
    <property type="protein sequence ID" value="CAD6506416.1"/>
    <property type="molecule type" value="Genomic_DNA"/>
</dbReference>
<gene>
    <name evidence="2" type="ORF">BGTH12_LOCUS7774</name>
</gene>
<comment type="caution">
    <text evidence="2">The sequence shown here is derived from an EMBL/GenBank/DDBJ whole genome shotgun (WGS) entry which is preliminary data.</text>
</comment>